<evidence type="ECO:0000256" key="9">
    <source>
        <dbReference type="SAM" id="MobiDB-lite"/>
    </source>
</evidence>
<evidence type="ECO:0000256" key="5">
    <source>
        <dbReference type="ARBA" id="ARBA00022777"/>
    </source>
</evidence>
<sequence length="179" mass="20505">MLVKFAEADPTHPGYKHFPQLLHKFAIESGHGDHICLVTEVLCDGNIKSAHVLFRSKNIDRIASKQLLTNPSIIAHGKTPSKLTAPKSQPIPLPVQPRGKRNSRHEEARVDWEVVLVDIDHSNWTAYHYYEGIQLLCYRAPEVILRYPWTTEPNIWNIGCVVRIPSHHSSQPMTYFARR</sequence>
<dbReference type="InterPro" id="IPR011009">
    <property type="entry name" value="Kinase-like_dom_sf"/>
</dbReference>
<dbReference type="GO" id="GO:0005524">
    <property type="term" value="F:ATP binding"/>
    <property type="evidence" value="ECO:0007669"/>
    <property type="project" value="UniProtKB-KW"/>
</dbReference>
<keyword evidence="11" id="KW-1185">Reference proteome</keyword>
<protein>
    <recommendedName>
        <fullName evidence="1">non-specific serine/threonine protein kinase</fullName>
        <ecNumber evidence="1">2.7.11.1</ecNumber>
    </recommendedName>
</protein>
<evidence type="ECO:0000256" key="7">
    <source>
        <dbReference type="ARBA" id="ARBA00047899"/>
    </source>
</evidence>
<dbReference type="AlphaFoldDB" id="A0A5C3Q975"/>
<dbReference type="Proteomes" id="UP000305067">
    <property type="component" value="Unassembled WGS sequence"/>
</dbReference>
<evidence type="ECO:0000256" key="8">
    <source>
        <dbReference type="ARBA" id="ARBA00048679"/>
    </source>
</evidence>
<evidence type="ECO:0000256" key="3">
    <source>
        <dbReference type="ARBA" id="ARBA00022679"/>
    </source>
</evidence>
<keyword evidence="5" id="KW-0418">Kinase</keyword>
<keyword evidence="6" id="KW-0067">ATP-binding</keyword>
<evidence type="ECO:0000256" key="6">
    <source>
        <dbReference type="ARBA" id="ARBA00022840"/>
    </source>
</evidence>
<comment type="catalytic activity">
    <reaction evidence="7">
        <text>L-threonyl-[protein] + ATP = O-phospho-L-threonyl-[protein] + ADP + H(+)</text>
        <dbReference type="Rhea" id="RHEA:46608"/>
        <dbReference type="Rhea" id="RHEA-COMP:11060"/>
        <dbReference type="Rhea" id="RHEA-COMP:11605"/>
        <dbReference type="ChEBI" id="CHEBI:15378"/>
        <dbReference type="ChEBI" id="CHEBI:30013"/>
        <dbReference type="ChEBI" id="CHEBI:30616"/>
        <dbReference type="ChEBI" id="CHEBI:61977"/>
        <dbReference type="ChEBI" id="CHEBI:456216"/>
        <dbReference type="EC" id="2.7.11.1"/>
    </reaction>
</comment>
<accession>A0A5C3Q975</accession>
<dbReference type="EC" id="2.7.11.1" evidence="1"/>
<keyword evidence="3" id="KW-0808">Transferase</keyword>
<keyword evidence="4" id="KW-0547">Nucleotide-binding</keyword>
<evidence type="ECO:0000313" key="10">
    <source>
        <dbReference type="EMBL" id="TFK97609.1"/>
    </source>
</evidence>
<comment type="catalytic activity">
    <reaction evidence="8">
        <text>L-seryl-[protein] + ATP = O-phospho-L-seryl-[protein] + ADP + H(+)</text>
        <dbReference type="Rhea" id="RHEA:17989"/>
        <dbReference type="Rhea" id="RHEA-COMP:9863"/>
        <dbReference type="Rhea" id="RHEA-COMP:11604"/>
        <dbReference type="ChEBI" id="CHEBI:15378"/>
        <dbReference type="ChEBI" id="CHEBI:29999"/>
        <dbReference type="ChEBI" id="CHEBI:30616"/>
        <dbReference type="ChEBI" id="CHEBI:83421"/>
        <dbReference type="ChEBI" id="CHEBI:456216"/>
        <dbReference type="EC" id="2.7.11.1"/>
    </reaction>
</comment>
<dbReference type="SUPFAM" id="SSF56112">
    <property type="entry name" value="Protein kinase-like (PK-like)"/>
    <property type="match status" value="1"/>
</dbReference>
<evidence type="ECO:0000256" key="4">
    <source>
        <dbReference type="ARBA" id="ARBA00022741"/>
    </source>
</evidence>
<dbReference type="PANTHER" id="PTHR47634">
    <property type="entry name" value="PROTEIN KINASE DOMAIN-CONTAINING PROTEIN-RELATED"/>
    <property type="match status" value="1"/>
</dbReference>
<dbReference type="OrthoDB" id="5979581at2759"/>
<evidence type="ECO:0000256" key="1">
    <source>
        <dbReference type="ARBA" id="ARBA00012513"/>
    </source>
</evidence>
<gene>
    <name evidence="10" type="ORF">BDV98DRAFT_260793</name>
</gene>
<keyword evidence="2" id="KW-0723">Serine/threonine-protein kinase</keyword>
<dbReference type="PANTHER" id="PTHR47634:SF9">
    <property type="entry name" value="PROTEIN KINASE DOMAIN-CONTAINING PROTEIN-RELATED"/>
    <property type="match status" value="1"/>
</dbReference>
<evidence type="ECO:0000256" key="2">
    <source>
        <dbReference type="ARBA" id="ARBA00022527"/>
    </source>
</evidence>
<dbReference type="GO" id="GO:0000245">
    <property type="term" value="P:spliceosomal complex assembly"/>
    <property type="evidence" value="ECO:0007669"/>
    <property type="project" value="TreeGrafter"/>
</dbReference>
<dbReference type="Gene3D" id="3.30.200.20">
    <property type="entry name" value="Phosphorylase Kinase, domain 1"/>
    <property type="match status" value="1"/>
</dbReference>
<reference evidence="10 11" key="1">
    <citation type="journal article" date="2019" name="Nat. Ecol. Evol.">
        <title>Megaphylogeny resolves global patterns of mushroom evolution.</title>
        <authorList>
            <person name="Varga T."/>
            <person name="Krizsan K."/>
            <person name="Foldi C."/>
            <person name="Dima B."/>
            <person name="Sanchez-Garcia M."/>
            <person name="Sanchez-Ramirez S."/>
            <person name="Szollosi G.J."/>
            <person name="Szarkandi J.G."/>
            <person name="Papp V."/>
            <person name="Albert L."/>
            <person name="Andreopoulos W."/>
            <person name="Angelini C."/>
            <person name="Antonin V."/>
            <person name="Barry K.W."/>
            <person name="Bougher N.L."/>
            <person name="Buchanan P."/>
            <person name="Buyck B."/>
            <person name="Bense V."/>
            <person name="Catcheside P."/>
            <person name="Chovatia M."/>
            <person name="Cooper J."/>
            <person name="Damon W."/>
            <person name="Desjardin D."/>
            <person name="Finy P."/>
            <person name="Geml J."/>
            <person name="Haridas S."/>
            <person name="Hughes K."/>
            <person name="Justo A."/>
            <person name="Karasinski D."/>
            <person name="Kautmanova I."/>
            <person name="Kiss B."/>
            <person name="Kocsube S."/>
            <person name="Kotiranta H."/>
            <person name="LaButti K.M."/>
            <person name="Lechner B.E."/>
            <person name="Liimatainen K."/>
            <person name="Lipzen A."/>
            <person name="Lukacs Z."/>
            <person name="Mihaltcheva S."/>
            <person name="Morgado L.N."/>
            <person name="Niskanen T."/>
            <person name="Noordeloos M.E."/>
            <person name="Ohm R.A."/>
            <person name="Ortiz-Santana B."/>
            <person name="Ovrebo C."/>
            <person name="Racz N."/>
            <person name="Riley R."/>
            <person name="Savchenko A."/>
            <person name="Shiryaev A."/>
            <person name="Soop K."/>
            <person name="Spirin V."/>
            <person name="Szebenyi C."/>
            <person name="Tomsovsky M."/>
            <person name="Tulloss R.E."/>
            <person name="Uehling J."/>
            <person name="Grigoriev I.V."/>
            <person name="Vagvolgyi C."/>
            <person name="Papp T."/>
            <person name="Martin F.M."/>
            <person name="Miettinen O."/>
            <person name="Hibbett D.S."/>
            <person name="Nagy L.G."/>
        </authorList>
    </citation>
    <scope>NUCLEOTIDE SEQUENCE [LARGE SCALE GENOMIC DNA]</scope>
    <source>
        <strain evidence="10 11">CBS 309.79</strain>
    </source>
</reference>
<dbReference type="GO" id="GO:0050684">
    <property type="term" value="P:regulation of mRNA processing"/>
    <property type="evidence" value="ECO:0007669"/>
    <property type="project" value="TreeGrafter"/>
</dbReference>
<dbReference type="Gene3D" id="1.10.510.10">
    <property type="entry name" value="Transferase(Phosphotransferase) domain 1"/>
    <property type="match status" value="1"/>
</dbReference>
<organism evidence="10 11">
    <name type="scientific">Pterulicium gracile</name>
    <dbReference type="NCBI Taxonomy" id="1884261"/>
    <lineage>
        <taxon>Eukaryota</taxon>
        <taxon>Fungi</taxon>
        <taxon>Dikarya</taxon>
        <taxon>Basidiomycota</taxon>
        <taxon>Agaricomycotina</taxon>
        <taxon>Agaricomycetes</taxon>
        <taxon>Agaricomycetidae</taxon>
        <taxon>Agaricales</taxon>
        <taxon>Pleurotineae</taxon>
        <taxon>Pterulaceae</taxon>
        <taxon>Pterulicium</taxon>
    </lineage>
</organism>
<dbReference type="STRING" id="1884261.A0A5C3Q975"/>
<dbReference type="GO" id="GO:0004674">
    <property type="term" value="F:protein serine/threonine kinase activity"/>
    <property type="evidence" value="ECO:0007669"/>
    <property type="project" value="UniProtKB-KW"/>
</dbReference>
<name>A0A5C3Q975_9AGAR</name>
<proteinExistence type="predicted"/>
<evidence type="ECO:0000313" key="11">
    <source>
        <dbReference type="Proteomes" id="UP000305067"/>
    </source>
</evidence>
<feature type="region of interest" description="Disordered" evidence="9">
    <location>
        <begin position="78"/>
        <end position="104"/>
    </location>
</feature>
<dbReference type="InterPro" id="IPR051334">
    <property type="entry name" value="SRPK"/>
</dbReference>
<dbReference type="EMBL" id="ML178846">
    <property type="protein sequence ID" value="TFK97609.1"/>
    <property type="molecule type" value="Genomic_DNA"/>
</dbReference>